<dbReference type="Pfam" id="PF05573">
    <property type="entry name" value="NosL"/>
    <property type="match status" value="1"/>
</dbReference>
<comment type="caution">
    <text evidence="1">The sequence shown here is derived from an EMBL/GenBank/DDBJ whole genome shotgun (WGS) entry which is preliminary data.</text>
</comment>
<organism evidence="1 2">
    <name type="scientific">Sedimenticola thiotaurini</name>
    <dbReference type="NCBI Taxonomy" id="1543721"/>
    <lineage>
        <taxon>Bacteria</taxon>
        <taxon>Pseudomonadati</taxon>
        <taxon>Pseudomonadota</taxon>
        <taxon>Gammaproteobacteria</taxon>
        <taxon>Chromatiales</taxon>
        <taxon>Sedimenticolaceae</taxon>
        <taxon>Sedimenticola</taxon>
    </lineage>
</organism>
<dbReference type="AlphaFoldDB" id="A0A558D0T8"/>
<protein>
    <submittedName>
        <fullName evidence="1">Nitrous oxide reductase accessory protein NosL</fullName>
    </submittedName>
</protein>
<dbReference type="SUPFAM" id="SSF160387">
    <property type="entry name" value="NosL/MerB-like"/>
    <property type="match status" value="1"/>
</dbReference>
<dbReference type="PANTHER" id="PTHR41247:SF1">
    <property type="entry name" value="HTH-TYPE TRANSCRIPTIONAL REPRESSOR YCNK"/>
    <property type="match status" value="1"/>
</dbReference>
<gene>
    <name evidence="1" type="ORF">FHK82_10565</name>
</gene>
<dbReference type="EMBL" id="VMRY01000041">
    <property type="protein sequence ID" value="TVT54639.1"/>
    <property type="molecule type" value="Genomic_DNA"/>
</dbReference>
<proteinExistence type="predicted"/>
<dbReference type="Gene3D" id="3.30.70.2050">
    <property type="match status" value="1"/>
</dbReference>
<reference evidence="1 2" key="1">
    <citation type="submission" date="2019-07" db="EMBL/GenBank/DDBJ databases">
        <title>The pathways for chlorine oxyanion respiration interact through the shared metabolite chlorate.</title>
        <authorList>
            <person name="Barnum T.P."/>
            <person name="Cheng Y."/>
            <person name="Hill K.A."/>
            <person name="Lucas L.N."/>
            <person name="Carlson H.K."/>
            <person name="Coates J.D."/>
        </authorList>
    </citation>
    <scope>NUCLEOTIDE SEQUENCE [LARGE SCALE GENOMIC DNA]</scope>
    <source>
        <strain evidence="1">BK-3</strain>
    </source>
</reference>
<dbReference type="InterPro" id="IPR008719">
    <property type="entry name" value="N2O_reductase_NosL"/>
</dbReference>
<dbReference type="PANTHER" id="PTHR41247">
    <property type="entry name" value="HTH-TYPE TRANSCRIPTIONAL REPRESSOR YCNK"/>
    <property type="match status" value="1"/>
</dbReference>
<name>A0A558D0T8_9GAMM</name>
<dbReference type="STRING" id="1543721.AAY24_16830"/>
<evidence type="ECO:0000313" key="1">
    <source>
        <dbReference type="EMBL" id="TVT54639.1"/>
    </source>
</evidence>
<evidence type="ECO:0000313" key="2">
    <source>
        <dbReference type="Proteomes" id="UP000317355"/>
    </source>
</evidence>
<accession>A0A558D0T8</accession>
<sequence length="154" mass="17485">MLLFSSHVVAAPVDLPMPQQNDTCPVCGMFVAKYPSWVATVQYQDGHLHHFDGAKDLFKYLRNMPRWAPGHRAEDIKTIGVTEYYTLSRIEMQSAYFVIGSDVLGPMGHELIPLESEADAQEFLQDHKGVRILRHNEVTLELLENLDKGQFVSQ</sequence>
<dbReference type="Proteomes" id="UP000317355">
    <property type="component" value="Unassembled WGS sequence"/>
</dbReference>